<evidence type="ECO:0000313" key="2">
    <source>
        <dbReference type="EMBL" id="CAJ1382058.1"/>
    </source>
</evidence>
<evidence type="ECO:0000313" key="3">
    <source>
        <dbReference type="Proteomes" id="UP001178507"/>
    </source>
</evidence>
<gene>
    <name evidence="2" type="ORF">EVOR1521_LOCUS9541</name>
</gene>
<protein>
    <submittedName>
        <fullName evidence="2">Uncharacterized protein</fullName>
    </submittedName>
</protein>
<organism evidence="2 3">
    <name type="scientific">Effrenium voratum</name>
    <dbReference type="NCBI Taxonomy" id="2562239"/>
    <lineage>
        <taxon>Eukaryota</taxon>
        <taxon>Sar</taxon>
        <taxon>Alveolata</taxon>
        <taxon>Dinophyceae</taxon>
        <taxon>Suessiales</taxon>
        <taxon>Symbiodiniaceae</taxon>
        <taxon>Effrenium</taxon>
    </lineage>
</organism>
<reference evidence="2" key="1">
    <citation type="submission" date="2023-08" db="EMBL/GenBank/DDBJ databases">
        <authorList>
            <person name="Chen Y."/>
            <person name="Shah S."/>
            <person name="Dougan E. K."/>
            <person name="Thang M."/>
            <person name="Chan C."/>
        </authorList>
    </citation>
    <scope>NUCLEOTIDE SEQUENCE</scope>
</reference>
<keyword evidence="3" id="KW-1185">Reference proteome</keyword>
<accession>A0AA36I8C0</accession>
<sequence>MEPAIESSTRKGKRKLTRWHSNPQQVELKECLCVSGGWLKKPLHVDTVDVQGVRMTAVQATTPWLPQLLQGFCRAESLGAILKKVSADLQDCVLIDQSGADKDQACRAAAGREDLFSDGEDSDGAGAAASGGPEKPSPMKRKALREPHCVSHRGHELRVAWRRKVFYVEASSSSVASLFAIVQSYKKNEVPQLSPAKKNAENNEDDCKEVKWLFGAKAWCVHYVDEEGKPRTRTKGLAVPHTGFDGRVLDSEEYSRVREEVRKKATDMWNELDRSNRPRLS</sequence>
<dbReference type="EMBL" id="CAUJNA010000868">
    <property type="protein sequence ID" value="CAJ1382058.1"/>
    <property type="molecule type" value="Genomic_DNA"/>
</dbReference>
<feature type="region of interest" description="Disordered" evidence="1">
    <location>
        <begin position="113"/>
        <end position="147"/>
    </location>
</feature>
<dbReference type="AlphaFoldDB" id="A0AA36I8C0"/>
<comment type="caution">
    <text evidence="2">The sequence shown here is derived from an EMBL/GenBank/DDBJ whole genome shotgun (WGS) entry which is preliminary data.</text>
</comment>
<evidence type="ECO:0000256" key="1">
    <source>
        <dbReference type="SAM" id="MobiDB-lite"/>
    </source>
</evidence>
<dbReference type="Proteomes" id="UP001178507">
    <property type="component" value="Unassembled WGS sequence"/>
</dbReference>
<proteinExistence type="predicted"/>
<name>A0AA36I8C0_9DINO</name>